<protein>
    <submittedName>
        <fullName evidence="1">Uncharacterized protein</fullName>
    </submittedName>
</protein>
<evidence type="ECO:0000313" key="1">
    <source>
        <dbReference type="EMBL" id="DAE18076.1"/>
    </source>
</evidence>
<organism evidence="1">
    <name type="scientific">Siphoviridae sp. ctF6o6</name>
    <dbReference type="NCBI Taxonomy" id="2825402"/>
    <lineage>
        <taxon>Viruses</taxon>
        <taxon>Duplodnaviria</taxon>
        <taxon>Heunggongvirae</taxon>
        <taxon>Uroviricota</taxon>
        <taxon>Caudoviricetes</taxon>
    </lineage>
</organism>
<reference evidence="1" key="1">
    <citation type="journal article" date="2021" name="Proc. Natl. Acad. Sci. U.S.A.">
        <title>A Catalog of Tens of Thousands of Viruses from Human Metagenomes Reveals Hidden Associations with Chronic Diseases.</title>
        <authorList>
            <person name="Tisza M.J."/>
            <person name="Buck C.B."/>
        </authorList>
    </citation>
    <scope>NUCLEOTIDE SEQUENCE</scope>
    <source>
        <strain evidence="1">CtF6o6</strain>
    </source>
</reference>
<proteinExistence type="predicted"/>
<sequence length="65" mass="7681">MQYSGIYGLSEKSVLEYVRNCILIVAGNPGVICIQKLYNYDGSIYKYRVKWYGNNWGNWRNVYFV</sequence>
<accession>A0A8S5QHR6</accession>
<name>A0A8S5QHR6_9CAUD</name>
<dbReference type="EMBL" id="BK015650">
    <property type="protein sequence ID" value="DAE18076.1"/>
    <property type="molecule type" value="Genomic_DNA"/>
</dbReference>